<dbReference type="PANTHER" id="PTHR36835">
    <property type="entry name" value="CYTOCHROME BO(3) UBIQUINOL OXIDASE SUBUNIT 4"/>
    <property type="match status" value="1"/>
</dbReference>
<dbReference type="InterPro" id="IPR005171">
    <property type="entry name" value="Cyt_c_oxidase_su4_prok"/>
</dbReference>
<comment type="subcellular location">
    <subcellularLocation>
        <location evidence="1">Cell membrane</location>
        <topology evidence="1">Multi-pass membrane protein</topology>
    </subcellularLocation>
</comment>
<evidence type="ECO:0000256" key="14">
    <source>
        <dbReference type="ARBA" id="ARBA00030211"/>
    </source>
</evidence>
<dbReference type="GO" id="GO:0019646">
    <property type="term" value="P:aerobic electron transport chain"/>
    <property type="evidence" value="ECO:0007669"/>
    <property type="project" value="TreeGrafter"/>
</dbReference>
<evidence type="ECO:0000313" key="19">
    <source>
        <dbReference type="Proteomes" id="UP000244162"/>
    </source>
</evidence>
<sequence>MSAHDMQAHASGHGGHGSLRSYAIGFVLAVILTVLPFWAVMTGAVTGGSAVALVMGTAAVQMVVHLIFFLHVDGSSDRWTLLSLLFTAIVLVILVGGSLWVMYHLDHNMMAMPMSMTE</sequence>
<comment type="function">
    <text evidence="12">Cytochrome bo(3) ubiquinol terminal oxidase is the component of the aerobic respiratory chain of E.coli that predominates when cells are grown at high aeration. Has proton pump activity across the membrane in addition to electron transfer, pumping 2 protons/electron.</text>
</comment>
<feature type="transmembrane region" description="Helical" evidence="17">
    <location>
        <begin position="81"/>
        <end position="103"/>
    </location>
</feature>
<organism evidence="18 19">
    <name type="scientific">Sphingomonas oleivorans</name>
    <dbReference type="NCBI Taxonomy" id="1735121"/>
    <lineage>
        <taxon>Bacteria</taxon>
        <taxon>Pseudomonadati</taxon>
        <taxon>Pseudomonadota</taxon>
        <taxon>Alphaproteobacteria</taxon>
        <taxon>Sphingomonadales</taxon>
        <taxon>Sphingomonadaceae</taxon>
        <taxon>Sphingomonas</taxon>
    </lineage>
</organism>
<dbReference type="GO" id="GO:0015078">
    <property type="term" value="F:proton transmembrane transporter activity"/>
    <property type="evidence" value="ECO:0007669"/>
    <property type="project" value="TreeGrafter"/>
</dbReference>
<dbReference type="OrthoDB" id="2375888at2"/>
<feature type="transmembrane region" description="Helical" evidence="17">
    <location>
        <begin position="21"/>
        <end position="41"/>
    </location>
</feature>
<evidence type="ECO:0000256" key="16">
    <source>
        <dbReference type="ARBA" id="ARBA00032185"/>
    </source>
</evidence>
<evidence type="ECO:0000256" key="8">
    <source>
        <dbReference type="ARBA" id="ARBA00022982"/>
    </source>
</evidence>
<dbReference type="AlphaFoldDB" id="A0A2T5G2B1"/>
<dbReference type="EMBL" id="NWBU01000004">
    <property type="protein sequence ID" value="PTQ13293.1"/>
    <property type="molecule type" value="Genomic_DNA"/>
</dbReference>
<dbReference type="NCBIfam" id="TIGR02847">
    <property type="entry name" value="CyoD"/>
    <property type="match status" value="1"/>
</dbReference>
<dbReference type="Proteomes" id="UP000244162">
    <property type="component" value="Unassembled WGS sequence"/>
</dbReference>
<evidence type="ECO:0000313" key="18">
    <source>
        <dbReference type="EMBL" id="PTQ13293.1"/>
    </source>
</evidence>
<keyword evidence="11 17" id="KW-0472">Membrane</keyword>
<dbReference type="InterPro" id="IPR014210">
    <property type="entry name" value="Cyt_o_ubiqinol_oxidase_su4"/>
</dbReference>
<reference evidence="18 19" key="1">
    <citation type="submission" date="2017-09" db="EMBL/GenBank/DDBJ databases">
        <title>Sphingomonas panjinensis sp.nov., isolated from oil-contaminated soil.</title>
        <authorList>
            <person name="Wang L."/>
            <person name="Chen L."/>
        </authorList>
    </citation>
    <scope>NUCLEOTIDE SEQUENCE [LARGE SCALE GENOMIC DNA]</scope>
    <source>
        <strain evidence="18 19">FW-11</strain>
    </source>
</reference>
<evidence type="ECO:0000256" key="6">
    <source>
        <dbReference type="ARBA" id="ARBA00022475"/>
    </source>
</evidence>
<evidence type="ECO:0000256" key="12">
    <source>
        <dbReference type="ARBA" id="ARBA00025694"/>
    </source>
</evidence>
<evidence type="ECO:0000256" key="2">
    <source>
        <dbReference type="ARBA" id="ARBA00008079"/>
    </source>
</evidence>
<proteinExistence type="inferred from homology"/>
<evidence type="ECO:0000256" key="3">
    <source>
        <dbReference type="ARBA" id="ARBA00011700"/>
    </source>
</evidence>
<dbReference type="GO" id="GO:0009319">
    <property type="term" value="C:cytochrome o ubiquinol oxidase complex"/>
    <property type="evidence" value="ECO:0007669"/>
    <property type="project" value="TreeGrafter"/>
</dbReference>
<evidence type="ECO:0000256" key="5">
    <source>
        <dbReference type="ARBA" id="ARBA00022448"/>
    </source>
</evidence>
<evidence type="ECO:0000256" key="15">
    <source>
        <dbReference type="ARBA" id="ARBA00031887"/>
    </source>
</evidence>
<keyword evidence="9 17" id="KW-1133">Transmembrane helix</keyword>
<name>A0A2T5G2B1_9SPHN</name>
<dbReference type="GO" id="GO:0005886">
    <property type="term" value="C:plasma membrane"/>
    <property type="evidence" value="ECO:0007669"/>
    <property type="project" value="UniProtKB-SubCell"/>
</dbReference>
<evidence type="ECO:0000256" key="1">
    <source>
        <dbReference type="ARBA" id="ARBA00004651"/>
    </source>
</evidence>
<keyword evidence="10" id="KW-0560">Oxidoreductase</keyword>
<evidence type="ECO:0000256" key="4">
    <source>
        <dbReference type="ARBA" id="ARBA00014689"/>
    </source>
</evidence>
<protein>
    <recommendedName>
        <fullName evidence="4">Cytochrome bo(3) ubiquinol oxidase subunit 4</fullName>
    </recommendedName>
    <alternativeName>
        <fullName evidence="16">Cytochrome o ubiquinol oxidase subunit 4</fullName>
    </alternativeName>
    <alternativeName>
        <fullName evidence="13">Oxidase bo(3) subunit 4</fullName>
    </alternativeName>
    <alternativeName>
        <fullName evidence="14">Ubiquinol oxidase polypeptide IV</fullName>
    </alternativeName>
    <alternativeName>
        <fullName evidence="15">Ubiquinol oxidase subunit 4</fullName>
    </alternativeName>
</protein>
<gene>
    <name evidence="18" type="primary">cyoD</name>
    <name evidence="18" type="ORF">CLG96_04055</name>
</gene>
<dbReference type="GO" id="GO:0009486">
    <property type="term" value="F:cytochrome bo3 ubiquinol oxidase activity"/>
    <property type="evidence" value="ECO:0007669"/>
    <property type="project" value="InterPro"/>
</dbReference>
<dbReference type="GO" id="GO:0015990">
    <property type="term" value="P:electron transport coupled proton transport"/>
    <property type="evidence" value="ECO:0007669"/>
    <property type="project" value="InterPro"/>
</dbReference>
<dbReference type="InterPro" id="IPR050968">
    <property type="entry name" value="Cytochrome_c_oxidase_bac_sub4"/>
</dbReference>
<evidence type="ECO:0000256" key="11">
    <source>
        <dbReference type="ARBA" id="ARBA00023136"/>
    </source>
</evidence>
<keyword evidence="6" id="KW-1003">Cell membrane</keyword>
<dbReference type="RefSeq" id="WP_107966525.1">
    <property type="nucleotide sequence ID" value="NZ_NWBU01000004.1"/>
</dbReference>
<evidence type="ECO:0000256" key="17">
    <source>
        <dbReference type="SAM" id="Phobius"/>
    </source>
</evidence>
<keyword evidence="8" id="KW-0249">Electron transport</keyword>
<evidence type="ECO:0000256" key="10">
    <source>
        <dbReference type="ARBA" id="ARBA00023002"/>
    </source>
</evidence>
<comment type="subunit">
    <text evidence="3">Heterooctamer of two A chains, two B chains, two C chains and two D chains.</text>
</comment>
<keyword evidence="7 17" id="KW-0812">Transmembrane</keyword>
<dbReference type="Pfam" id="PF03626">
    <property type="entry name" value="COX4_pro"/>
    <property type="match status" value="1"/>
</dbReference>
<keyword evidence="19" id="KW-1185">Reference proteome</keyword>
<dbReference type="PANTHER" id="PTHR36835:SF1">
    <property type="entry name" value="CYTOCHROME BO(3) UBIQUINOL OXIDASE SUBUNIT 4"/>
    <property type="match status" value="1"/>
</dbReference>
<evidence type="ECO:0000256" key="13">
    <source>
        <dbReference type="ARBA" id="ARBA00030071"/>
    </source>
</evidence>
<comment type="caution">
    <text evidence="18">The sequence shown here is derived from an EMBL/GenBank/DDBJ whole genome shotgun (WGS) entry which is preliminary data.</text>
</comment>
<comment type="similarity">
    <text evidence="2">Belongs to the cytochrome c oxidase bacterial subunit 4 family.</text>
</comment>
<accession>A0A2T5G2B1</accession>
<keyword evidence="5" id="KW-0813">Transport</keyword>
<evidence type="ECO:0000256" key="9">
    <source>
        <dbReference type="ARBA" id="ARBA00022989"/>
    </source>
</evidence>
<evidence type="ECO:0000256" key="7">
    <source>
        <dbReference type="ARBA" id="ARBA00022692"/>
    </source>
</evidence>
<feature type="transmembrane region" description="Helical" evidence="17">
    <location>
        <begin position="47"/>
        <end position="69"/>
    </location>
</feature>